<comment type="subcellular location">
    <subcellularLocation>
        <location evidence="1">Cytoplasm</location>
        <location evidence="1">Cytoskeleton</location>
        <location evidence="1">Cilium axoneme</location>
    </subcellularLocation>
</comment>
<dbReference type="GO" id="GO:0005930">
    <property type="term" value="C:axoneme"/>
    <property type="evidence" value="ECO:0007669"/>
    <property type="project" value="UniProtKB-SubCell"/>
</dbReference>
<keyword evidence="3" id="KW-1185">Reference proteome</keyword>
<dbReference type="SUPFAM" id="SSF52047">
    <property type="entry name" value="RNI-like"/>
    <property type="match status" value="1"/>
</dbReference>
<comment type="caution">
    <text evidence="2">The sequence shown here is derived from an EMBL/GenBank/DDBJ whole genome shotgun (WGS) entry which is preliminary data.</text>
</comment>
<dbReference type="Proteomes" id="UP000007264">
    <property type="component" value="Unassembled WGS sequence"/>
</dbReference>
<name>I0YXX5_COCSC</name>
<gene>
    <name evidence="2" type="ORF">COCSUDRAFT_66236</name>
</gene>
<dbReference type="InterPro" id="IPR032675">
    <property type="entry name" value="LRR_dom_sf"/>
</dbReference>
<dbReference type="RefSeq" id="XP_005647788.1">
    <property type="nucleotide sequence ID" value="XM_005647731.1"/>
</dbReference>
<dbReference type="GeneID" id="17041232"/>
<dbReference type="AlphaFoldDB" id="I0YXX5"/>
<sequence length="218" mass="24271">MDARQVLLFVANWQSFSKLTCLSLYGDHLHPLALHSLVGLPSLRWLSLQGMRQLTDNNNVGPVLASLTSLQHLDLARTSLGDGLIEALTYSRRLASWHNESGKRPLEGPQSSWPQLKLVTLVLQGTQVTPACLENLKALSELEYLDMRKTAVKRRELIGLEKHLGLHAQHGGAVLSLSATLSVVLEQDRPKVCHCDFNVGGIPLQRWEQDSIRQLVYS</sequence>
<dbReference type="eggNOG" id="ENOG502SF1V">
    <property type="taxonomic scope" value="Eukaryota"/>
</dbReference>
<reference evidence="2 3" key="1">
    <citation type="journal article" date="2012" name="Genome Biol.">
        <title>The genome of the polar eukaryotic microalga coccomyxa subellipsoidea reveals traits of cold adaptation.</title>
        <authorList>
            <person name="Blanc G."/>
            <person name="Agarkova I."/>
            <person name="Grimwood J."/>
            <person name="Kuo A."/>
            <person name="Brueggeman A."/>
            <person name="Dunigan D."/>
            <person name="Gurnon J."/>
            <person name="Ladunga I."/>
            <person name="Lindquist E."/>
            <person name="Lucas S."/>
            <person name="Pangilinan J."/>
            <person name="Proschold T."/>
            <person name="Salamov A."/>
            <person name="Schmutz J."/>
            <person name="Weeks D."/>
            <person name="Yamada T."/>
            <person name="Claverie J.M."/>
            <person name="Grigoriev I."/>
            <person name="Van Etten J."/>
            <person name="Lomsadze A."/>
            <person name="Borodovsky M."/>
        </authorList>
    </citation>
    <scope>NUCLEOTIDE SEQUENCE [LARGE SCALE GENOMIC DNA]</scope>
    <source>
        <strain evidence="2 3">C-169</strain>
    </source>
</reference>
<evidence type="ECO:0000313" key="2">
    <source>
        <dbReference type="EMBL" id="EIE23244.1"/>
    </source>
</evidence>
<evidence type="ECO:0000256" key="1">
    <source>
        <dbReference type="ARBA" id="ARBA00004430"/>
    </source>
</evidence>
<protein>
    <recommendedName>
        <fullName evidence="4">RNI-like protein</fullName>
    </recommendedName>
</protein>
<dbReference type="EMBL" id="AGSI01000008">
    <property type="protein sequence ID" value="EIE23244.1"/>
    <property type="molecule type" value="Genomic_DNA"/>
</dbReference>
<evidence type="ECO:0000313" key="3">
    <source>
        <dbReference type="Proteomes" id="UP000007264"/>
    </source>
</evidence>
<evidence type="ECO:0008006" key="4">
    <source>
        <dbReference type="Google" id="ProtNLM"/>
    </source>
</evidence>
<dbReference type="KEGG" id="csl:COCSUDRAFT_66236"/>
<dbReference type="Gene3D" id="3.80.10.10">
    <property type="entry name" value="Ribonuclease Inhibitor"/>
    <property type="match status" value="1"/>
</dbReference>
<organism evidence="2 3">
    <name type="scientific">Coccomyxa subellipsoidea (strain C-169)</name>
    <name type="common">Green microalga</name>
    <dbReference type="NCBI Taxonomy" id="574566"/>
    <lineage>
        <taxon>Eukaryota</taxon>
        <taxon>Viridiplantae</taxon>
        <taxon>Chlorophyta</taxon>
        <taxon>core chlorophytes</taxon>
        <taxon>Trebouxiophyceae</taxon>
        <taxon>Trebouxiophyceae incertae sedis</taxon>
        <taxon>Coccomyxaceae</taxon>
        <taxon>Coccomyxa</taxon>
        <taxon>Coccomyxa subellipsoidea</taxon>
    </lineage>
</organism>
<accession>I0YXX5</accession>
<dbReference type="OrthoDB" id="10492501at2759"/>
<proteinExistence type="predicted"/>